<feature type="region of interest" description="Disordered" evidence="2">
    <location>
        <begin position="552"/>
        <end position="645"/>
    </location>
</feature>
<accession>A0A7J6S2D3</accession>
<feature type="compositionally biased region" description="Basic and acidic residues" evidence="2">
    <location>
        <begin position="202"/>
        <end position="213"/>
    </location>
</feature>
<name>A0A7J6S2D3_PEROL</name>
<dbReference type="AlphaFoldDB" id="A0A7J6S2D3"/>
<organism evidence="3 4">
    <name type="scientific">Perkinsus olseni</name>
    <name type="common">Perkinsus atlanticus</name>
    <dbReference type="NCBI Taxonomy" id="32597"/>
    <lineage>
        <taxon>Eukaryota</taxon>
        <taxon>Sar</taxon>
        <taxon>Alveolata</taxon>
        <taxon>Perkinsozoa</taxon>
        <taxon>Perkinsea</taxon>
        <taxon>Perkinsida</taxon>
        <taxon>Perkinsidae</taxon>
        <taxon>Perkinsus</taxon>
    </lineage>
</organism>
<feature type="coiled-coil region" evidence="1">
    <location>
        <begin position="349"/>
        <end position="397"/>
    </location>
</feature>
<evidence type="ECO:0000313" key="4">
    <source>
        <dbReference type="Proteomes" id="UP000574390"/>
    </source>
</evidence>
<feature type="region of interest" description="Disordered" evidence="2">
    <location>
        <begin position="298"/>
        <end position="326"/>
    </location>
</feature>
<protein>
    <submittedName>
        <fullName evidence="3">Uncharacterized protein</fullName>
    </submittedName>
</protein>
<feature type="compositionally biased region" description="Low complexity" evidence="2">
    <location>
        <begin position="405"/>
        <end position="419"/>
    </location>
</feature>
<evidence type="ECO:0000313" key="3">
    <source>
        <dbReference type="EMBL" id="KAF4726672.1"/>
    </source>
</evidence>
<keyword evidence="1" id="KW-0175">Coiled coil</keyword>
<comment type="caution">
    <text evidence="3">The sequence shown here is derived from an EMBL/GenBank/DDBJ whole genome shotgun (WGS) entry which is preliminary data.</text>
</comment>
<feature type="compositionally biased region" description="Basic and acidic residues" evidence="2">
    <location>
        <begin position="223"/>
        <end position="247"/>
    </location>
</feature>
<dbReference type="EMBL" id="JABANM010018090">
    <property type="protein sequence ID" value="KAF4726672.1"/>
    <property type="molecule type" value="Genomic_DNA"/>
</dbReference>
<evidence type="ECO:0000256" key="1">
    <source>
        <dbReference type="SAM" id="Coils"/>
    </source>
</evidence>
<evidence type="ECO:0000256" key="2">
    <source>
        <dbReference type="SAM" id="MobiDB-lite"/>
    </source>
</evidence>
<reference evidence="3 4" key="1">
    <citation type="submission" date="2020-04" db="EMBL/GenBank/DDBJ databases">
        <title>Perkinsus olseni comparative genomics.</title>
        <authorList>
            <person name="Bogema D.R."/>
        </authorList>
    </citation>
    <scope>NUCLEOTIDE SEQUENCE [LARGE SCALE GENOMIC DNA]</scope>
    <source>
        <strain evidence="3">ATCC PRA-205</strain>
    </source>
</reference>
<dbReference type="Gene3D" id="1.20.5.2050">
    <property type="match status" value="1"/>
</dbReference>
<feature type="compositionally biased region" description="Acidic residues" evidence="2">
    <location>
        <begin position="575"/>
        <end position="589"/>
    </location>
</feature>
<gene>
    <name evidence="3" type="ORF">FOZ62_012391</name>
</gene>
<feature type="region of interest" description="Disordered" evidence="2">
    <location>
        <begin position="202"/>
        <end position="249"/>
    </location>
</feature>
<feature type="non-terminal residue" evidence="3">
    <location>
        <position position="672"/>
    </location>
</feature>
<dbReference type="Proteomes" id="UP000574390">
    <property type="component" value="Unassembled WGS sequence"/>
</dbReference>
<sequence length="672" mass="74851">IELRVKEWVGTQLEVSENIMGFQRDVESRLRREADSGREKSETMVAEAARWEGGRGALCAERLGDWSVYSTMYWESLYRREESNLATIRLEFTRRERELLGELSAVTTELADTKEELAQTLDTLNSVDVDEESNHPYLQFGVPVMGPRKLRGEVLCVGCRNRLVYAGYGSRSAGDVPPKLGEVVEDFLLDYDGAKQRIKLRRNLDRAHHEADRRKGHRGGRPMSREDSREARTRPSTREVATPERPVRVRKGVVGRRSARLMAEVMTLLRVGLKYQSQRGCFFRWKILFGVIPWGSVPRADDTEPHGHAPRRRHPTAPGQRRAAKSWGSGGSCVWSGMMELHECIAEFLQTAQRTIDSQKEDLAKQRAELERRKSDLARRERRYKMKKRKMRRLLREIQSLGVSLDSSGSEMSAGSGSELSDDVAAAQKRRKRSSGVRSRTPVSNNNRPKKRKTLGEGGDCRKTDSSVAPVTAGEGSPGAVDPAALQEEKEARAAGAFSSEDGKVLWNKRSRAWIASWKDEATGSLRTKSFNPRKKYEGNVQAARDDAIVFLAQRPRAKSPASSDPMKKESSSLGEDEEEEEEMADEDESPKVQLDDDTGGMVAQEPESSGDGVVDLGAAGKADGIGAEEQHTWSPVGRPLGVDEPQVEVVECSLVSSSSSSDVSPRRDDLL</sequence>
<proteinExistence type="predicted"/>
<feature type="region of interest" description="Disordered" evidence="2">
    <location>
        <begin position="405"/>
        <end position="483"/>
    </location>
</feature>